<evidence type="ECO:0000313" key="2">
    <source>
        <dbReference type="Proteomes" id="UP000217790"/>
    </source>
</evidence>
<keyword evidence="2" id="KW-1185">Reference proteome</keyword>
<name>A0A2H3CRU3_ARMGA</name>
<dbReference type="AlphaFoldDB" id="A0A2H3CRU3"/>
<dbReference type="InParanoid" id="A0A2H3CRU3"/>
<protein>
    <submittedName>
        <fullName evidence="1">Uncharacterized protein</fullName>
    </submittedName>
</protein>
<gene>
    <name evidence="1" type="ORF">ARMGADRAFT_554557</name>
</gene>
<evidence type="ECO:0000313" key="1">
    <source>
        <dbReference type="EMBL" id="PBK85771.1"/>
    </source>
</evidence>
<accession>A0A2H3CRU3</accession>
<dbReference type="OrthoDB" id="3138711at2759"/>
<proteinExistence type="predicted"/>
<sequence length="140" mass="15805">MRARLLWKLSPIPACVLRSRPPFALQGGQSNLPSKASTARHVSTHRTAQLKPTQHHELLENSKELAICPSNARYIRNQCTRSFWVISKNIMITLSPSNQVAFIDCGHVFLNATKEFVDSYINSLRMASCSSNTVVNLRRR</sequence>
<reference evidence="2" key="1">
    <citation type="journal article" date="2017" name="Nat. Ecol. Evol.">
        <title>Genome expansion and lineage-specific genetic innovations in the forest pathogenic fungi Armillaria.</title>
        <authorList>
            <person name="Sipos G."/>
            <person name="Prasanna A.N."/>
            <person name="Walter M.C."/>
            <person name="O'Connor E."/>
            <person name="Balint B."/>
            <person name="Krizsan K."/>
            <person name="Kiss B."/>
            <person name="Hess J."/>
            <person name="Varga T."/>
            <person name="Slot J."/>
            <person name="Riley R."/>
            <person name="Boka B."/>
            <person name="Rigling D."/>
            <person name="Barry K."/>
            <person name="Lee J."/>
            <person name="Mihaltcheva S."/>
            <person name="LaButti K."/>
            <person name="Lipzen A."/>
            <person name="Waldron R."/>
            <person name="Moloney N.M."/>
            <person name="Sperisen C."/>
            <person name="Kredics L."/>
            <person name="Vagvoelgyi C."/>
            <person name="Patrignani A."/>
            <person name="Fitzpatrick D."/>
            <person name="Nagy I."/>
            <person name="Doyle S."/>
            <person name="Anderson J.B."/>
            <person name="Grigoriev I.V."/>
            <person name="Gueldener U."/>
            <person name="Muensterkoetter M."/>
            <person name="Nagy L.G."/>
        </authorList>
    </citation>
    <scope>NUCLEOTIDE SEQUENCE [LARGE SCALE GENOMIC DNA]</scope>
    <source>
        <strain evidence="2">Ar21-2</strain>
    </source>
</reference>
<organism evidence="1 2">
    <name type="scientific">Armillaria gallica</name>
    <name type="common">Bulbous honey fungus</name>
    <name type="synonym">Armillaria bulbosa</name>
    <dbReference type="NCBI Taxonomy" id="47427"/>
    <lineage>
        <taxon>Eukaryota</taxon>
        <taxon>Fungi</taxon>
        <taxon>Dikarya</taxon>
        <taxon>Basidiomycota</taxon>
        <taxon>Agaricomycotina</taxon>
        <taxon>Agaricomycetes</taxon>
        <taxon>Agaricomycetidae</taxon>
        <taxon>Agaricales</taxon>
        <taxon>Marasmiineae</taxon>
        <taxon>Physalacriaceae</taxon>
        <taxon>Armillaria</taxon>
    </lineage>
</organism>
<dbReference type="Proteomes" id="UP000217790">
    <property type="component" value="Unassembled WGS sequence"/>
</dbReference>
<dbReference type="EMBL" id="KZ293689">
    <property type="protein sequence ID" value="PBK85771.1"/>
    <property type="molecule type" value="Genomic_DNA"/>
</dbReference>